<dbReference type="PROSITE" id="PS51017">
    <property type="entry name" value="CCT"/>
    <property type="match status" value="1"/>
</dbReference>
<dbReference type="OMA" id="MINHTPP"/>
<evidence type="ECO:0000259" key="4">
    <source>
        <dbReference type="PROSITE" id="PS51017"/>
    </source>
</evidence>
<dbReference type="Proteomes" id="UP000266841">
    <property type="component" value="Unassembled WGS sequence"/>
</dbReference>
<dbReference type="InterPro" id="IPR010402">
    <property type="entry name" value="CCT_domain"/>
</dbReference>
<gene>
    <name evidence="5" type="ORF">THAOC_03774</name>
</gene>
<dbReference type="AlphaFoldDB" id="K0T6X0"/>
<feature type="domain" description="CCT" evidence="4">
    <location>
        <begin position="458"/>
        <end position="500"/>
    </location>
</feature>
<dbReference type="PANTHER" id="PTHR31874:SF1">
    <property type="entry name" value="ZINC FINGER PROTEIN CONSTANS-LIKE 6"/>
    <property type="match status" value="1"/>
</dbReference>
<name>K0T6X0_THAOC</name>
<feature type="compositionally biased region" description="Gly residues" evidence="3">
    <location>
        <begin position="1"/>
        <end position="10"/>
    </location>
</feature>
<dbReference type="InterPro" id="IPR052453">
    <property type="entry name" value="CONSTANS-like_ZF"/>
</dbReference>
<evidence type="ECO:0000256" key="3">
    <source>
        <dbReference type="SAM" id="MobiDB-lite"/>
    </source>
</evidence>
<reference evidence="5 6" key="1">
    <citation type="journal article" date="2012" name="Genome Biol.">
        <title>Genome and low-iron response of an oceanic diatom adapted to chronic iron limitation.</title>
        <authorList>
            <person name="Lommer M."/>
            <person name="Specht M."/>
            <person name="Roy A.S."/>
            <person name="Kraemer L."/>
            <person name="Andreson R."/>
            <person name="Gutowska M.A."/>
            <person name="Wolf J."/>
            <person name="Bergner S.V."/>
            <person name="Schilhabel M.B."/>
            <person name="Klostermeier U.C."/>
            <person name="Beiko R.G."/>
            <person name="Rosenstiel P."/>
            <person name="Hippler M."/>
            <person name="Laroche J."/>
        </authorList>
    </citation>
    <scope>NUCLEOTIDE SEQUENCE [LARGE SCALE GENOMIC DNA]</scope>
    <source>
        <strain evidence="5 6">CCMP1005</strain>
    </source>
</reference>
<keyword evidence="6" id="KW-1185">Reference proteome</keyword>
<proteinExistence type="predicted"/>
<evidence type="ECO:0000256" key="2">
    <source>
        <dbReference type="ARBA" id="ARBA00023242"/>
    </source>
</evidence>
<feature type="region of interest" description="Disordered" evidence="3">
    <location>
        <begin position="1"/>
        <end position="43"/>
    </location>
</feature>
<feature type="compositionally biased region" description="Basic residues" evidence="3">
    <location>
        <begin position="355"/>
        <end position="365"/>
    </location>
</feature>
<sequence length="513" mass="56508">MGGRWAGMRGGMSFSGILTPMGEPDAEETTASTTGTAAADPPHLPSIAEQAVIQTSIPLKSEEGVSNLLPERTETQSIPLSRPRGDSMASTSSQFLKLISHTPPSSVGTSYEKGRFGKRPRQGSISGRLRSASDLEDHGVISQEQKAILKDLIVAGDGSVQAAIDKYESGDPSALEAMIKKGTLVARSSGGVDLLGDMDLDFLNFNNDDANNDSMFEDREKESSHADILMGDSKPAAAAMPPLPAVAEETSHQNYDTEPIPVQQYPRKYSTASDLDVHRTRTNSLALPGLLLDGANPEDVGQLSFSQWMDKELSQARAQAEEAEEAEKRKSQPLSSECDDLMASTSEQEKGQPSRSRKKSPKKKPALPTKKDREKKEKVKKEKPKQKKASKKKEAKVKEEPKPIVYEQIEQGPREVPSGLGRPRSMSDPNLSVRLDDYGLLHVDGPEGWTGAYSPTSRQMRVDRWKSKRSSRIWVKKVKYDVRKNFAESRLRVKGRFVKKEDETLMRELMSLS</sequence>
<evidence type="ECO:0000313" key="6">
    <source>
        <dbReference type="Proteomes" id="UP000266841"/>
    </source>
</evidence>
<feature type="compositionally biased region" description="Basic residues" evidence="3">
    <location>
        <begin position="381"/>
        <end position="395"/>
    </location>
</feature>
<evidence type="ECO:0000256" key="1">
    <source>
        <dbReference type="ARBA" id="ARBA00004123"/>
    </source>
</evidence>
<feature type="region of interest" description="Disordered" evidence="3">
    <location>
        <begin position="247"/>
        <end position="431"/>
    </location>
</feature>
<keyword evidence="2" id="KW-0539">Nucleus</keyword>
<feature type="region of interest" description="Disordered" evidence="3">
    <location>
        <begin position="63"/>
        <end position="87"/>
    </location>
</feature>
<organism evidence="5 6">
    <name type="scientific">Thalassiosira oceanica</name>
    <name type="common">Marine diatom</name>
    <dbReference type="NCBI Taxonomy" id="159749"/>
    <lineage>
        <taxon>Eukaryota</taxon>
        <taxon>Sar</taxon>
        <taxon>Stramenopiles</taxon>
        <taxon>Ochrophyta</taxon>
        <taxon>Bacillariophyta</taxon>
        <taxon>Coscinodiscophyceae</taxon>
        <taxon>Thalassiosirophycidae</taxon>
        <taxon>Thalassiosirales</taxon>
        <taxon>Thalassiosiraceae</taxon>
        <taxon>Thalassiosira</taxon>
    </lineage>
</organism>
<accession>K0T6X0</accession>
<feature type="compositionally biased region" description="Low complexity" evidence="3">
    <location>
        <begin position="29"/>
        <end position="39"/>
    </location>
</feature>
<protein>
    <recommendedName>
        <fullName evidence="4">CCT domain-containing protein</fullName>
    </recommendedName>
</protein>
<comment type="subcellular location">
    <subcellularLocation>
        <location evidence="1">Nucleus</location>
    </subcellularLocation>
</comment>
<dbReference type="PANTHER" id="PTHR31874">
    <property type="entry name" value="CCT MOTIF FAMILY PROTEIN, EXPRESSED"/>
    <property type="match status" value="1"/>
</dbReference>
<dbReference type="OrthoDB" id="153872at2759"/>
<dbReference type="EMBL" id="AGNL01003569">
    <property type="protein sequence ID" value="EJK74538.1"/>
    <property type="molecule type" value="Genomic_DNA"/>
</dbReference>
<feature type="region of interest" description="Disordered" evidence="3">
    <location>
        <begin position="100"/>
        <end position="126"/>
    </location>
</feature>
<dbReference type="Pfam" id="PF06203">
    <property type="entry name" value="CCT"/>
    <property type="match status" value="1"/>
</dbReference>
<dbReference type="GO" id="GO:0005634">
    <property type="term" value="C:nucleus"/>
    <property type="evidence" value="ECO:0007669"/>
    <property type="project" value="UniProtKB-SubCell"/>
</dbReference>
<comment type="caution">
    <text evidence="5">The sequence shown here is derived from an EMBL/GenBank/DDBJ whole genome shotgun (WGS) entry which is preliminary data.</text>
</comment>
<feature type="compositionally biased region" description="Basic and acidic residues" evidence="3">
    <location>
        <begin position="369"/>
        <end position="380"/>
    </location>
</feature>
<dbReference type="eggNOG" id="ENOG502RXHA">
    <property type="taxonomic scope" value="Eukaryota"/>
</dbReference>
<evidence type="ECO:0000313" key="5">
    <source>
        <dbReference type="EMBL" id="EJK74538.1"/>
    </source>
</evidence>